<reference evidence="3 4" key="1">
    <citation type="journal article" date="2015" name="Nature">
        <title>rRNA introns, odd ribosomes, and small enigmatic genomes across a large radiation of phyla.</title>
        <authorList>
            <person name="Brown C.T."/>
            <person name="Hug L.A."/>
            <person name="Thomas B.C."/>
            <person name="Sharon I."/>
            <person name="Castelle C.J."/>
            <person name="Singh A."/>
            <person name="Wilkins M.J."/>
            <person name="Williams K.H."/>
            <person name="Banfield J.F."/>
        </authorList>
    </citation>
    <scope>NUCLEOTIDE SEQUENCE [LARGE SCALE GENOMIC DNA]</scope>
</reference>
<dbReference type="PANTHER" id="PTHR34477">
    <property type="entry name" value="UPF0213 PROTEIN YHBQ"/>
    <property type="match status" value="1"/>
</dbReference>
<gene>
    <name evidence="3" type="ORF">UU12_C0042G0007</name>
</gene>
<comment type="caution">
    <text evidence="3">The sequence shown here is derived from an EMBL/GenBank/DDBJ whole genome shotgun (WGS) entry which is preliminary data.</text>
</comment>
<comment type="similarity">
    <text evidence="1">Belongs to the UPF0213 family.</text>
</comment>
<dbReference type="Gene3D" id="3.40.1440.10">
    <property type="entry name" value="GIY-YIG endonuclease"/>
    <property type="match status" value="1"/>
</dbReference>
<name>A0A0G0T4D7_9BACT</name>
<dbReference type="SUPFAM" id="SSF82771">
    <property type="entry name" value="GIY-YIG endonuclease"/>
    <property type="match status" value="1"/>
</dbReference>
<dbReference type="PANTHER" id="PTHR34477:SF5">
    <property type="entry name" value="BSL5627 PROTEIN"/>
    <property type="match status" value="1"/>
</dbReference>
<accession>A0A0G0T4D7</accession>
<evidence type="ECO:0000313" key="3">
    <source>
        <dbReference type="EMBL" id="KKR69576.1"/>
    </source>
</evidence>
<dbReference type="InterPro" id="IPR000305">
    <property type="entry name" value="GIY-YIG_endonuc"/>
</dbReference>
<proteinExistence type="inferred from homology"/>
<dbReference type="CDD" id="cd10449">
    <property type="entry name" value="GIY-YIG_SLX1_like"/>
    <property type="match status" value="1"/>
</dbReference>
<dbReference type="EMBL" id="LBZK01000042">
    <property type="protein sequence ID" value="KKR69576.1"/>
    <property type="molecule type" value="Genomic_DNA"/>
</dbReference>
<dbReference type="Pfam" id="PF01541">
    <property type="entry name" value="GIY-YIG"/>
    <property type="match status" value="1"/>
</dbReference>
<sequence>MFYVYVLQSVKDGKLYNGYTGDLKERLKHHNKGKVEATKNHKPFKLIYYEAFRNQQDATAREKFFKTQWGRNFLKRILKNYWRKEP</sequence>
<evidence type="ECO:0000256" key="1">
    <source>
        <dbReference type="ARBA" id="ARBA00007435"/>
    </source>
</evidence>
<dbReference type="InterPro" id="IPR035901">
    <property type="entry name" value="GIY-YIG_endonuc_sf"/>
</dbReference>
<dbReference type="PROSITE" id="PS50164">
    <property type="entry name" value="GIY_YIG"/>
    <property type="match status" value="1"/>
</dbReference>
<dbReference type="Proteomes" id="UP000034562">
    <property type="component" value="Unassembled WGS sequence"/>
</dbReference>
<dbReference type="STRING" id="1618563.UU12_C0042G0007"/>
<evidence type="ECO:0000313" key="4">
    <source>
        <dbReference type="Proteomes" id="UP000034562"/>
    </source>
</evidence>
<dbReference type="AlphaFoldDB" id="A0A0G0T4D7"/>
<protein>
    <submittedName>
        <fullName evidence="3">GIY-YIG catalytic domain protein</fullName>
    </submittedName>
</protein>
<feature type="domain" description="GIY-YIG" evidence="2">
    <location>
        <begin position="1"/>
        <end position="77"/>
    </location>
</feature>
<organism evidence="3 4">
    <name type="scientific">Candidatus Woesebacteria bacterium GW2011_GWA2_40_7b</name>
    <dbReference type="NCBI Taxonomy" id="1618563"/>
    <lineage>
        <taxon>Bacteria</taxon>
        <taxon>Candidatus Woeseibacteriota</taxon>
    </lineage>
</organism>
<evidence type="ECO:0000259" key="2">
    <source>
        <dbReference type="PROSITE" id="PS50164"/>
    </source>
</evidence>
<dbReference type="InterPro" id="IPR050190">
    <property type="entry name" value="UPF0213_domain"/>
</dbReference>